<feature type="binding site" description="in other chain" evidence="15">
    <location>
        <begin position="824"/>
        <end position="827"/>
    </location>
    <ligand>
        <name>beta-D-fructose 2,6-bisphosphate</name>
        <dbReference type="ChEBI" id="CHEBI:58579"/>
        <note>allosteric activator; ligand shared between dimeric partners</note>
    </ligand>
</feature>
<dbReference type="FunFam" id="3.40.50.450:FF:000043">
    <property type="entry name" value="ATP-dependent 6-phosphofructokinase, platelet type"/>
    <property type="match status" value="1"/>
</dbReference>
<keyword evidence="7 15" id="KW-0808">Transferase</keyword>
<evidence type="ECO:0000259" key="17">
    <source>
        <dbReference type="Pfam" id="PF00365"/>
    </source>
</evidence>
<keyword evidence="5 15" id="KW-0963">Cytoplasm</keyword>
<feature type="binding site" evidence="15">
    <location>
        <position position="285"/>
    </location>
    <ligand>
        <name>Mg(2+)</name>
        <dbReference type="ChEBI" id="CHEBI:18420"/>
        <note>catalytic</note>
    </ligand>
</feature>
<dbReference type="EC" id="2.7.1.11" evidence="15"/>
<dbReference type="GO" id="GO:0048029">
    <property type="term" value="F:monosaccharide binding"/>
    <property type="evidence" value="ECO:0007669"/>
    <property type="project" value="TreeGrafter"/>
</dbReference>
<dbReference type="Gene3D" id="3.40.50.460">
    <property type="entry name" value="Phosphofructokinase domain"/>
    <property type="match status" value="2"/>
</dbReference>
<evidence type="ECO:0000256" key="8">
    <source>
        <dbReference type="ARBA" id="ARBA00022723"/>
    </source>
</evidence>
<evidence type="ECO:0000256" key="9">
    <source>
        <dbReference type="ARBA" id="ARBA00022741"/>
    </source>
</evidence>
<dbReference type="GO" id="GO:0005524">
    <property type="term" value="F:ATP binding"/>
    <property type="evidence" value="ECO:0007669"/>
    <property type="project" value="UniProtKB-KW"/>
</dbReference>
<evidence type="ECO:0000256" key="4">
    <source>
        <dbReference type="ARBA" id="ARBA00004679"/>
    </source>
</evidence>
<dbReference type="SUPFAM" id="SSF53784">
    <property type="entry name" value="Phosphofructokinase"/>
    <property type="match status" value="2"/>
</dbReference>
<accession>A0AAD4MZD7</accession>
<comment type="caution">
    <text evidence="18">The sequence shown here is derived from an EMBL/GenBank/DDBJ whole genome shotgun (WGS) entry which is preliminary data.</text>
</comment>
<feature type="binding site" evidence="15">
    <location>
        <position position="359"/>
    </location>
    <ligand>
        <name>substrate</name>
        <note>ligand shared between dimeric partners</note>
    </ligand>
</feature>
<dbReference type="NCBIfam" id="NF002872">
    <property type="entry name" value="PRK03202.1"/>
    <property type="match status" value="1"/>
</dbReference>
<dbReference type="InterPro" id="IPR000023">
    <property type="entry name" value="Phosphofructokinase_dom"/>
</dbReference>
<keyword evidence="13 15" id="KW-0324">Glycolysis</keyword>
<dbReference type="NCBIfam" id="TIGR02478">
    <property type="entry name" value="6PF1K_euk"/>
    <property type="match status" value="1"/>
</dbReference>
<dbReference type="InterPro" id="IPR009161">
    <property type="entry name" value="6-Pfructokinase_euk"/>
</dbReference>
<feature type="region of interest" description="N-terminal catalytic PFK domain 1" evidence="15">
    <location>
        <begin position="1"/>
        <end position="548"/>
    </location>
</feature>
<dbReference type="GO" id="GO:0016208">
    <property type="term" value="F:AMP binding"/>
    <property type="evidence" value="ECO:0007669"/>
    <property type="project" value="TreeGrafter"/>
</dbReference>
<evidence type="ECO:0000256" key="5">
    <source>
        <dbReference type="ARBA" id="ARBA00022490"/>
    </source>
</evidence>
<feature type="binding site" evidence="15">
    <location>
        <begin position="284"/>
        <end position="287"/>
    </location>
    <ligand>
        <name>ATP</name>
        <dbReference type="ChEBI" id="CHEBI:30616"/>
    </ligand>
</feature>
<dbReference type="PANTHER" id="PTHR13697">
    <property type="entry name" value="PHOSPHOFRUCTOKINASE"/>
    <property type="match status" value="1"/>
</dbReference>
<evidence type="ECO:0000256" key="7">
    <source>
        <dbReference type="ARBA" id="ARBA00022679"/>
    </source>
</evidence>
<keyword evidence="8 15" id="KW-0479">Metal-binding</keyword>
<keyword evidence="6 15" id="KW-0021">Allosteric enzyme</keyword>
<dbReference type="GO" id="GO:0003872">
    <property type="term" value="F:6-phosphofructokinase activity"/>
    <property type="evidence" value="ECO:0007669"/>
    <property type="project" value="UniProtKB-UniRule"/>
</dbReference>
<gene>
    <name evidence="18" type="ORF">DdX_13057</name>
</gene>
<dbReference type="Proteomes" id="UP001201812">
    <property type="component" value="Unassembled WGS sequence"/>
</dbReference>
<comment type="function">
    <text evidence="2 15">Catalyzes the phosphorylation of D-fructose 6-phosphate to fructose 1,6-bisphosphate by ATP, the first committing step of glycolysis.</text>
</comment>
<name>A0AAD4MZD7_9BILA</name>
<comment type="subunit">
    <text evidence="15">Homotetramer.</text>
</comment>
<keyword evidence="11 15" id="KW-0067">ATP-binding</keyword>
<dbReference type="GO" id="GO:0070095">
    <property type="term" value="F:fructose-6-phosphate binding"/>
    <property type="evidence" value="ECO:0007669"/>
    <property type="project" value="TreeGrafter"/>
</dbReference>
<feature type="region of interest" description="Disordered" evidence="16">
    <location>
        <begin position="137"/>
        <end position="170"/>
    </location>
</feature>
<dbReference type="GO" id="GO:0042802">
    <property type="term" value="F:identical protein binding"/>
    <property type="evidence" value="ECO:0007669"/>
    <property type="project" value="TreeGrafter"/>
</dbReference>
<dbReference type="EMBL" id="JAKKPZ010000048">
    <property type="protein sequence ID" value="KAI1706398.1"/>
    <property type="molecule type" value="Genomic_DNA"/>
</dbReference>
<dbReference type="PRINTS" id="PR00476">
    <property type="entry name" value="PHFRCTKINASE"/>
</dbReference>
<comment type="catalytic activity">
    <reaction evidence="14 15">
        <text>beta-D-fructose 6-phosphate + ATP = beta-D-fructose 1,6-bisphosphate + ADP + H(+)</text>
        <dbReference type="Rhea" id="RHEA:16109"/>
        <dbReference type="ChEBI" id="CHEBI:15378"/>
        <dbReference type="ChEBI" id="CHEBI:30616"/>
        <dbReference type="ChEBI" id="CHEBI:32966"/>
        <dbReference type="ChEBI" id="CHEBI:57634"/>
        <dbReference type="ChEBI" id="CHEBI:456216"/>
        <dbReference type="EC" id="2.7.1.11"/>
    </reaction>
</comment>
<comment type="activity regulation">
    <text evidence="15">Allosterically activated by ADP, AMP, or fructose 2,6-bisphosphate, and allosterically inhibited by ATP or citrate.</text>
</comment>
<evidence type="ECO:0000256" key="13">
    <source>
        <dbReference type="ARBA" id="ARBA00023152"/>
    </source>
</evidence>
<comment type="cofactor">
    <cofactor evidence="1 15">
        <name>Mg(2+)</name>
        <dbReference type="ChEBI" id="CHEBI:18420"/>
    </cofactor>
</comment>
<feature type="domain" description="Phosphofructokinase" evidence="17">
    <location>
        <begin position="565"/>
        <end position="849"/>
    </location>
</feature>
<feature type="binding site" description="in other chain" evidence="15">
    <location>
        <begin position="456"/>
        <end position="459"/>
    </location>
    <ligand>
        <name>substrate</name>
        <note>ligand shared between dimeric partners</note>
    </ligand>
</feature>
<dbReference type="InterPro" id="IPR015912">
    <property type="entry name" value="Phosphofructokinase_CS"/>
</dbReference>
<dbReference type="AlphaFoldDB" id="A0AAD4MZD7"/>
<dbReference type="GO" id="GO:0006002">
    <property type="term" value="P:fructose 6-phosphate metabolic process"/>
    <property type="evidence" value="ECO:0007669"/>
    <property type="project" value="InterPro"/>
</dbReference>
<dbReference type="Pfam" id="PF00365">
    <property type="entry name" value="PFK"/>
    <property type="match status" value="2"/>
</dbReference>
<dbReference type="InterPro" id="IPR022953">
    <property type="entry name" value="ATP_PFK"/>
</dbReference>
<keyword evidence="9 15" id="KW-0547">Nucleotide-binding</keyword>
<dbReference type="HAMAP" id="MF_03184">
    <property type="entry name" value="Phosphofructokinase_I_E"/>
    <property type="match status" value="1"/>
</dbReference>
<dbReference type="PROSITE" id="PS00433">
    <property type="entry name" value="PHOSPHOFRUCTOKINASE"/>
    <property type="match status" value="2"/>
</dbReference>
<keyword evidence="19" id="KW-1185">Reference proteome</keyword>
<comment type="similarity">
    <text evidence="15">Belongs to the phosphofructokinase type A (PFKA) family. ATP-dependent PFK group I subfamily. Eukaryotic two domain clade 'E' sub-subfamily.</text>
</comment>
<sequence length="939" mass="104245">MLNNLSASTSMTSYIFGITTSLLLFVTSARSASLYHPDLLQSNNFETLRIPTTRAYQEMPGRLGSTISYEIPLLVKRPFERKDGSTVLGRMPEFIARDSFLRDETIKPTSRLARKNCFMSPLQCSFYYKRSMATADEPKLDDEDQDKPQPKMSMGLEVHTGPISQEPGREGSHIEQMLYKGRSMAVFTSGGDSSGMNSAVRSVVRMGLYLGCKVYFISEGYQGMVDGGDNIREADWNSVSDIIQKGGTIIGSARCKDFREKEGRLKACENLLSLNITNLVCIGGDGSLTGANTFRQEWPDLLKELVAAKRITQDKIVGLVGSIDNDFCGTDMTIGTDTALQRIIEAIDAVVSTAQSHQRAFVIEVMGRHCGYLALVAALASEADFCFIPEWPPPTNWRDILCEKLANSRNLGQRLNIILVAEGAIDREGQPISTELVCKVVKEKLNYDTRSTVLGHVQRGGSPSAFDRLLGCRSGAEATLALMEMTPESHPCVISIDGNQMVRVPLMDCVLRTQAVQKAMDAKNFELAVKLRGRSFQRNLATYRLFAKLHTPIEKDNLSGGKSYNIAVMNVGAPAGGMNATVRSFVRMGLYHRCNVYGVHNSFDGLAAGQLKKMNWSDVTNWVMQGGSLLGTQKQLPTKHMDKIASVLEQFQIHGLLLIGGFEAYHSLLILSRHRNKYPSLRIPMVIIPCTISNNLPGTSLSLGSDTAVNEICHMIDKIKQSATGTKRRVFIIETMGGHCGYLATISALASGADNAYIFEEKFTVEDIKNDVDVIIQKMQYGAQRYLVVRSEKANKNYTTNFVQELFSEEGKGEFSTRINVLGHAQQGGNPTPFDRNMGTKLAARAVEYLVMQIRQFVDVEKRENGATAPDTATLLGLRGRKVCFTPVEELARETDFDHRLPHDQWWIQIRPLLRILAKHNSNYYVEAMTVPECERDTD</sequence>
<dbReference type="GO" id="GO:0046872">
    <property type="term" value="F:metal ion binding"/>
    <property type="evidence" value="ECO:0007669"/>
    <property type="project" value="UniProtKB-KW"/>
</dbReference>
<proteinExistence type="inferred from homology"/>
<feature type="binding site" evidence="15">
    <location>
        <position position="191"/>
    </location>
    <ligand>
        <name>ATP</name>
        <dbReference type="ChEBI" id="CHEBI:30616"/>
    </ligand>
</feature>
<dbReference type="GO" id="GO:0005945">
    <property type="term" value="C:6-phosphofructokinase complex"/>
    <property type="evidence" value="ECO:0007669"/>
    <property type="project" value="TreeGrafter"/>
</dbReference>
<feature type="binding site" description="in other chain" evidence="15">
    <location>
        <begin position="366"/>
        <end position="368"/>
    </location>
    <ligand>
        <name>substrate</name>
        <note>ligand shared between dimeric partners</note>
    </ligand>
</feature>
<organism evidence="18 19">
    <name type="scientific">Ditylenchus destructor</name>
    <dbReference type="NCBI Taxonomy" id="166010"/>
    <lineage>
        <taxon>Eukaryota</taxon>
        <taxon>Metazoa</taxon>
        <taxon>Ecdysozoa</taxon>
        <taxon>Nematoda</taxon>
        <taxon>Chromadorea</taxon>
        <taxon>Rhabditida</taxon>
        <taxon>Tylenchina</taxon>
        <taxon>Tylenchomorpha</taxon>
        <taxon>Sphaerularioidea</taxon>
        <taxon>Anguinidae</taxon>
        <taxon>Anguininae</taxon>
        <taxon>Ditylenchus</taxon>
    </lineage>
</organism>
<feature type="binding site" evidence="15">
    <location>
        <position position="450"/>
    </location>
    <ligand>
        <name>substrate</name>
        <note>ligand shared between dimeric partners</note>
    </ligand>
</feature>
<feature type="active site" description="Proton acceptor" evidence="15">
    <location>
        <position position="324"/>
    </location>
</feature>
<comment type="caution">
    <text evidence="15">Lacks conserved residue(s) required for the propagation of feature annotation.</text>
</comment>
<dbReference type="FunFam" id="3.40.50.450:FF:000064">
    <property type="entry name" value="Phosphofructokinase, platelet b"/>
    <property type="match status" value="1"/>
</dbReference>
<dbReference type="Gene3D" id="3.40.50.450">
    <property type="match status" value="2"/>
</dbReference>
<evidence type="ECO:0000256" key="16">
    <source>
        <dbReference type="SAM" id="MobiDB-lite"/>
    </source>
</evidence>
<evidence type="ECO:0000256" key="6">
    <source>
        <dbReference type="ARBA" id="ARBA00022533"/>
    </source>
</evidence>
<feature type="domain" description="Phosphofructokinase" evidence="17">
    <location>
        <begin position="184"/>
        <end position="480"/>
    </location>
</feature>
<evidence type="ECO:0000256" key="1">
    <source>
        <dbReference type="ARBA" id="ARBA00001946"/>
    </source>
</evidence>
<evidence type="ECO:0000313" key="19">
    <source>
        <dbReference type="Proteomes" id="UP001201812"/>
    </source>
</evidence>
<feature type="binding site" description="in other chain" evidence="15">
    <location>
        <position position="900"/>
    </location>
    <ligand>
        <name>beta-D-fructose 2,6-bisphosphate</name>
        <dbReference type="ChEBI" id="CHEBI:58579"/>
        <note>allosteric activator; ligand shared between dimeric partners</note>
    </ligand>
</feature>
<evidence type="ECO:0000313" key="18">
    <source>
        <dbReference type="EMBL" id="KAI1706398.1"/>
    </source>
</evidence>
<reference evidence="18" key="1">
    <citation type="submission" date="2022-01" db="EMBL/GenBank/DDBJ databases">
        <title>Genome Sequence Resource for Two Populations of Ditylenchus destructor, the Migratory Endoparasitic Phytonematode.</title>
        <authorList>
            <person name="Zhang H."/>
            <person name="Lin R."/>
            <person name="Xie B."/>
        </authorList>
    </citation>
    <scope>NUCLEOTIDE SEQUENCE</scope>
    <source>
        <strain evidence="18">BazhouSP</strain>
    </source>
</reference>
<dbReference type="PANTHER" id="PTHR13697:SF4">
    <property type="entry name" value="ATP-DEPENDENT 6-PHOSPHOFRUCTOKINASE"/>
    <property type="match status" value="1"/>
</dbReference>
<feature type="binding site" description="in other chain" evidence="15">
    <location>
        <position position="792"/>
    </location>
    <ligand>
        <name>beta-D-fructose 2,6-bisphosphate</name>
        <dbReference type="ChEBI" id="CHEBI:58579"/>
        <note>allosteric activator; ligand shared between dimeric partners</note>
    </ligand>
</feature>
<dbReference type="GO" id="GO:0030388">
    <property type="term" value="P:fructose 1,6-bisphosphate metabolic process"/>
    <property type="evidence" value="ECO:0007669"/>
    <property type="project" value="TreeGrafter"/>
</dbReference>
<evidence type="ECO:0000256" key="14">
    <source>
        <dbReference type="ARBA" id="ARBA00048070"/>
    </source>
</evidence>
<feature type="region of interest" description="C-terminal regulatory PFK domain 2" evidence="15">
    <location>
        <begin position="565"/>
        <end position="939"/>
    </location>
</feature>
<feature type="binding site" evidence="15">
    <location>
        <position position="818"/>
    </location>
    <ligand>
        <name>beta-D-fructose 2,6-bisphosphate</name>
        <dbReference type="ChEBI" id="CHEBI:58579"/>
        <note>allosteric activator; ligand shared between dimeric partners</note>
    </ligand>
</feature>
<dbReference type="FunFam" id="3.40.50.460:FF:000003">
    <property type="entry name" value="ATP-dependent 6-phosphofructokinase"/>
    <property type="match status" value="1"/>
</dbReference>
<keyword evidence="10 15" id="KW-0418">Kinase</keyword>
<evidence type="ECO:0000256" key="2">
    <source>
        <dbReference type="ARBA" id="ARBA00002659"/>
    </source>
</evidence>
<evidence type="ECO:0000256" key="3">
    <source>
        <dbReference type="ARBA" id="ARBA00004496"/>
    </source>
</evidence>
<evidence type="ECO:0000256" key="10">
    <source>
        <dbReference type="ARBA" id="ARBA00022777"/>
    </source>
</evidence>
<evidence type="ECO:0000256" key="12">
    <source>
        <dbReference type="ARBA" id="ARBA00022842"/>
    </source>
</evidence>
<dbReference type="GO" id="GO:0061621">
    <property type="term" value="P:canonical glycolysis"/>
    <property type="evidence" value="ECO:0007669"/>
    <property type="project" value="TreeGrafter"/>
</dbReference>
<feature type="binding site" evidence="15">
    <location>
        <position position="729"/>
    </location>
    <ligand>
        <name>beta-D-fructose 2,6-bisphosphate</name>
        <dbReference type="ChEBI" id="CHEBI:58579"/>
        <note>allosteric activator; ligand shared between dimeric partners</note>
    </ligand>
</feature>
<keyword evidence="12 15" id="KW-0460">Magnesium</keyword>
<feature type="binding site" evidence="15">
    <location>
        <begin position="254"/>
        <end position="255"/>
    </location>
    <ligand>
        <name>ATP</name>
        <dbReference type="ChEBI" id="CHEBI:30616"/>
    </ligand>
</feature>
<feature type="binding site" description="in other chain" evidence="15">
    <location>
        <begin position="322"/>
        <end position="324"/>
    </location>
    <ligand>
        <name>substrate</name>
        <note>ligand shared between dimeric partners</note>
    </ligand>
</feature>
<feature type="binding site" description="in other chain" evidence="15">
    <location>
        <begin position="691"/>
        <end position="695"/>
    </location>
    <ligand>
        <name>beta-D-fructose 2,6-bisphosphate</name>
        <dbReference type="ChEBI" id="CHEBI:58579"/>
        <note>allosteric activator; ligand shared between dimeric partners</note>
    </ligand>
</feature>
<feature type="binding site" description="in other chain" evidence="15">
    <location>
        <begin position="736"/>
        <end position="738"/>
    </location>
    <ligand>
        <name>beta-D-fructose 2,6-bisphosphate</name>
        <dbReference type="ChEBI" id="CHEBI:58579"/>
        <note>allosteric activator; ligand shared between dimeric partners</note>
    </ligand>
</feature>
<comment type="subcellular location">
    <subcellularLocation>
        <location evidence="3 15">Cytoplasm</location>
    </subcellularLocation>
</comment>
<dbReference type="FunFam" id="3.40.50.460:FF:000008">
    <property type="entry name" value="ATP-dependent 6-phosphofructokinase"/>
    <property type="match status" value="1"/>
</dbReference>
<evidence type="ECO:0000256" key="11">
    <source>
        <dbReference type="ARBA" id="ARBA00022840"/>
    </source>
</evidence>
<comment type="pathway">
    <text evidence="4 15">Carbohydrate degradation; glycolysis; D-glyceraldehyde 3-phosphate and glycerone phosphate from D-glucose: step 3/4.</text>
</comment>
<feature type="binding site" description="in other chain" evidence="15">
    <location>
        <position position="634"/>
    </location>
    <ligand>
        <name>beta-D-fructose 2,6-bisphosphate</name>
        <dbReference type="ChEBI" id="CHEBI:58579"/>
        <note>allosteric activator; ligand shared between dimeric partners</note>
    </ligand>
</feature>
<evidence type="ECO:0000256" key="15">
    <source>
        <dbReference type="HAMAP-Rule" id="MF_03184"/>
    </source>
</evidence>
<dbReference type="InterPro" id="IPR035966">
    <property type="entry name" value="PKF_sf"/>
</dbReference>
<protein>
    <recommendedName>
        <fullName evidence="15">ATP-dependent 6-phosphofructokinase</fullName>
        <shortName evidence="15">ATP-PFK</shortName>
        <shortName evidence="15">Phosphofructokinase</shortName>
        <ecNumber evidence="15">2.7.1.11</ecNumber>
    </recommendedName>
    <alternativeName>
        <fullName evidence="15">Phosphohexokinase</fullName>
    </alternativeName>
</protein>
<feature type="binding site" description="in other chain" evidence="15">
    <location>
        <position position="422"/>
    </location>
    <ligand>
        <name>substrate</name>
        <note>ligand shared between dimeric partners</note>
    </ligand>
</feature>